<evidence type="ECO:0000313" key="2">
    <source>
        <dbReference type="Proteomes" id="UP000012073"/>
    </source>
</evidence>
<accession>R7QHK7</accession>
<name>R7QHK7_CHOCR</name>
<proteinExistence type="predicted"/>
<keyword evidence="2" id="KW-1185">Reference proteome</keyword>
<dbReference type="RefSeq" id="XP_005717415.1">
    <property type="nucleotide sequence ID" value="XM_005717358.1"/>
</dbReference>
<reference evidence="2" key="1">
    <citation type="journal article" date="2013" name="Proc. Natl. Acad. Sci. U.S.A.">
        <title>Genome structure and metabolic features in the red seaweed Chondrus crispus shed light on evolution of the Archaeplastida.</title>
        <authorList>
            <person name="Collen J."/>
            <person name="Porcel B."/>
            <person name="Carre W."/>
            <person name="Ball S.G."/>
            <person name="Chaparro C."/>
            <person name="Tonon T."/>
            <person name="Barbeyron T."/>
            <person name="Michel G."/>
            <person name="Noel B."/>
            <person name="Valentin K."/>
            <person name="Elias M."/>
            <person name="Artiguenave F."/>
            <person name="Arun A."/>
            <person name="Aury J.M."/>
            <person name="Barbosa-Neto J.F."/>
            <person name="Bothwell J.H."/>
            <person name="Bouget F.Y."/>
            <person name="Brillet L."/>
            <person name="Cabello-Hurtado F."/>
            <person name="Capella-Gutierrez S."/>
            <person name="Charrier B."/>
            <person name="Cladiere L."/>
            <person name="Cock J.M."/>
            <person name="Coelho S.M."/>
            <person name="Colleoni C."/>
            <person name="Czjzek M."/>
            <person name="Da Silva C."/>
            <person name="Delage L."/>
            <person name="Denoeud F."/>
            <person name="Deschamps P."/>
            <person name="Dittami S.M."/>
            <person name="Gabaldon T."/>
            <person name="Gachon C.M."/>
            <person name="Groisillier A."/>
            <person name="Herve C."/>
            <person name="Jabbari K."/>
            <person name="Katinka M."/>
            <person name="Kloareg B."/>
            <person name="Kowalczyk N."/>
            <person name="Labadie K."/>
            <person name="Leblanc C."/>
            <person name="Lopez P.J."/>
            <person name="McLachlan D.H."/>
            <person name="Meslet-Cladiere L."/>
            <person name="Moustafa A."/>
            <person name="Nehr Z."/>
            <person name="Nyvall Collen P."/>
            <person name="Panaud O."/>
            <person name="Partensky F."/>
            <person name="Poulain J."/>
            <person name="Rensing S.A."/>
            <person name="Rousvoal S."/>
            <person name="Samson G."/>
            <person name="Symeonidi A."/>
            <person name="Weissenbach J."/>
            <person name="Zambounis A."/>
            <person name="Wincker P."/>
            <person name="Boyen C."/>
        </authorList>
    </citation>
    <scope>NUCLEOTIDE SEQUENCE [LARGE SCALE GENOMIC DNA]</scope>
    <source>
        <strain evidence="2">cv. Stackhouse</strain>
    </source>
</reference>
<dbReference type="KEGG" id="ccp:CHC_T00005694001"/>
<sequence>MFVYSEAWRVYVLYFGWRAWLLSSRQWHDVAAVLGVEVKNVGQRAHSTIRFPSCGRPGIEC</sequence>
<dbReference type="Proteomes" id="UP000012073">
    <property type="component" value="Unassembled WGS sequence"/>
</dbReference>
<protein>
    <submittedName>
        <fullName evidence="1">Uncharacterized protein</fullName>
    </submittedName>
</protein>
<organism evidence="1 2">
    <name type="scientific">Chondrus crispus</name>
    <name type="common">Carrageen Irish moss</name>
    <name type="synonym">Polymorpha crispa</name>
    <dbReference type="NCBI Taxonomy" id="2769"/>
    <lineage>
        <taxon>Eukaryota</taxon>
        <taxon>Rhodophyta</taxon>
        <taxon>Florideophyceae</taxon>
        <taxon>Rhodymeniophycidae</taxon>
        <taxon>Gigartinales</taxon>
        <taxon>Gigartinaceae</taxon>
        <taxon>Chondrus</taxon>
    </lineage>
</organism>
<gene>
    <name evidence="1" type="ORF">CHC_T00005694001</name>
</gene>
<dbReference type="GeneID" id="17325154"/>
<dbReference type="EMBL" id="HG001850">
    <property type="protein sequence ID" value="CDF37544.1"/>
    <property type="molecule type" value="Genomic_DNA"/>
</dbReference>
<dbReference type="AlphaFoldDB" id="R7QHK7"/>
<evidence type="ECO:0000313" key="1">
    <source>
        <dbReference type="EMBL" id="CDF37544.1"/>
    </source>
</evidence>
<dbReference type="Gramene" id="CDF37544">
    <property type="protein sequence ID" value="CDF37544"/>
    <property type="gene ID" value="CHC_T00005694001"/>
</dbReference>